<organism evidence="6 7">
    <name type="scientific">Bacillus chungangensis</name>
    <dbReference type="NCBI Taxonomy" id="587633"/>
    <lineage>
        <taxon>Bacteria</taxon>
        <taxon>Bacillati</taxon>
        <taxon>Bacillota</taxon>
        <taxon>Bacilli</taxon>
        <taxon>Bacillales</taxon>
        <taxon>Bacillaceae</taxon>
        <taxon>Bacillus</taxon>
    </lineage>
</organism>
<proteinExistence type="predicted"/>
<feature type="transmembrane region" description="Helical" evidence="5">
    <location>
        <begin position="64"/>
        <end position="83"/>
    </location>
</feature>
<protein>
    <submittedName>
        <fullName evidence="6">Uncharacterized protein</fullName>
    </submittedName>
</protein>
<evidence type="ECO:0000256" key="3">
    <source>
        <dbReference type="ARBA" id="ARBA00022989"/>
    </source>
</evidence>
<keyword evidence="2 5" id="KW-0812">Transmembrane</keyword>
<dbReference type="RefSeq" id="WP_307226382.1">
    <property type="nucleotide sequence ID" value="NZ_JAUSTT010000002.1"/>
</dbReference>
<evidence type="ECO:0000256" key="5">
    <source>
        <dbReference type="SAM" id="Phobius"/>
    </source>
</evidence>
<accession>A0ABT9WN44</accession>
<name>A0ABT9WN44_9BACI</name>
<evidence type="ECO:0000256" key="4">
    <source>
        <dbReference type="ARBA" id="ARBA00023136"/>
    </source>
</evidence>
<comment type="caution">
    <text evidence="6">The sequence shown here is derived from an EMBL/GenBank/DDBJ whole genome shotgun (WGS) entry which is preliminary data.</text>
</comment>
<keyword evidence="4 5" id="KW-0472">Membrane</keyword>
<feature type="transmembrane region" description="Helical" evidence="5">
    <location>
        <begin position="95"/>
        <end position="112"/>
    </location>
</feature>
<keyword evidence="1" id="KW-1003">Cell membrane</keyword>
<keyword evidence="7" id="KW-1185">Reference proteome</keyword>
<reference evidence="6 7" key="1">
    <citation type="submission" date="2023-07" db="EMBL/GenBank/DDBJ databases">
        <title>Genomic Encyclopedia of Type Strains, Phase IV (KMG-IV): sequencing the most valuable type-strain genomes for metagenomic binning, comparative biology and taxonomic classification.</title>
        <authorList>
            <person name="Goeker M."/>
        </authorList>
    </citation>
    <scope>NUCLEOTIDE SEQUENCE [LARGE SCALE GENOMIC DNA]</scope>
    <source>
        <strain evidence="6 7">DSM 23837</strain>
    </source>
</reference>
<feature type="transmembrane region" description="Helical" evidence="5">
    <location>
        <begin position="6"/>
        <end position="26"/>
    </location>
</feature>
<sequence length="116" mass="12961">MMESTHAHITAWVIALILFLVALGLSKSTGKGFKITHMILRLFYLLIILTGALLFFKFQTLDPALYGVKMLLGFVVIAMFEMILVKLSKGKPTTVFWILLLLSLGATIYLGFKLPL</sequence>
<dbReference type="Proteomes" id="UP001223586">
    <property type="component" value="Unassembled WGS sequence"/>
</dbReference>
<evidence type="ECO:0000256" key="2">
    <source>
        <dbReference type="ARBA" id="ARBA00022692"/>
    </source>
</evidence>
<feature type="transmembrane region" description="Helical" evidence="5">
    <location>
        <begin position="38"/>
        <end position="58"/>
    </location>
</feature>
<gene>
    <name evidence="6" type="ORF">J2S08_000531</name>
</gene>
<evidence type="ECO:0000313" key="6">
    <source>
        <dbReference type="EMBL" id="MDQ0174698.1"/>
    </source>
</evidence>
<dbReference type="EMBL" id="JAUSTT010000002">
    <property type="protein sequence ID" value="MDQ0174698.1"/>
    <property type="molecule type" value="Genomic_DNA"/>
</dbReference>
<dbReference type="Pfam" id="PF07457">
    <property type="entry name" value="DUF1516"/>
    <property type="match status" value="1"/>
</dbReference>
<dbReference type="InterPro" id="IPR010899">
    <property type="entry name" value="UPF0344"/>
</dbReference>
<evidence type="ECO:0000313" key="7">
    <source>
        <dbReference type="Proteomes" id="UP001223586"/>
    </source>
</evidence>
<keyword evidence="3 5" id="KW-1133">Transmembrane helix</keyword>
<evidence type="ECO:0000256" key="1">
    <source>
        <dbReference type="ARBA" id="ARBA00022475"/>
    </source>
</evidence>